<dbReference type="Pfam" id="PF08031">
    <property type="entry name" value="BBE"/>
    <property type="match status" value="1"/>
</dbReference>
<proteinExistence type="inferred from homology"/>
<evidence type="ECO:0000256" key="3">
    <source>
        <dbReference type="ARBA" id="ARBA00022630"/>
    </source>
</evidence>
<keyword evidence="5" id="KW-0560">Oxidoreductase</keyword>
<dbReference type="Gene3D" id="3.30.465.10">
    <property type="match status" value="1"/>
</dbReference>
<evidence type="ECO:0000256" key="5">
    <source>
        <dbReference type="ARBA" id="ARBA00023002"/>
    </source>
</evidence>
<dbReference type="InterPro" id="IPR016169">
    <property type="entry name" value="FAD-bd_PCMH_sub2"/>
</dbReference>
<dbReference type="EMBL" id="CAJNNW010036783">
    <property type="protein sequence ID" value="CAE8737524.1"/>
    <property type="molecule type" value="Genomic_DNA"/>
</dbReference>
<dbReference type="InterPro" id="IPR050416">
    <property type="entry name" value="FAD-linked_Oxidoreductase"/>
</dbReference>
<dbReference type="OMA" id="NGVYDYM"/>
<dbReference type="EMBL" id="CAJNNV010002773">
    <property type="protein sequence ID" value="CAE8587813.1"/>
    <property type="molecule type" value="Genomic_DNA"/>
</dbReference>
<dbReference type="Gene3D" id="3.40.462.20">
    <property type="match status" value="1"/>
</dbReference>
<comment type="caution">
    <text evidence="7">The sequence shown here is derived from an EMBL/GenBank/DDBJ whole genome shotgun (WGS) entry which is preliminary data.</text>
</comment>
<gene>
    <name evidence="7" type="ORF">PGLA1383_LOCUS6641</name>
    <name evidence="8" type="ORF">PGLA2088_LOCUS48810</name>
</gene>
<evidence type="ECO:0000313" key="8">
    <source>
        <dbReference type="EMBL" id="CAE8737524.1"/>
    </source>
</evidence>
<keyword evidence="9" id="KW-1185">Reference proteome</keyword>
<dbReference type="GO" id="GO:0071949">
    <property type="term" value="F:FAD binding"/>
    <property type="evidence" value="ECO:0007669"/>
    <property type="project" value="InterPro"/>
</dbReference>
<dbReference type="SUPFAM" id="SSF56176">
    <property type="entry name" value="FAD-binding/transporter-associated domain-like"/>
    <property type="match status" value="1"/>
</dbReference>
<evidence type="ECO:0000313" key="9">
    <source>
        <dbReference type="Proteomes" id="UP000654075"/>
    </source>
</evidence>
<evidence type="ECO:0000313" key="7">
    <source>
        <dbReference type="EMBL" id="CAE8587813.1"/>
    </source>
</evidence>
<keyword evidence="3" id="KW-0285">Flavoprotein</keyword>
<dbReference type="OrthoDB" id="2151789at2759"/>
<dbReference type="Gene3D" id="3.30.43.10">
    <property type="entry name" value="Uridine Diphospho-n-acetylenolpyruvylglucosamine Reductase, domain 2"/>
    <property type="match status" value="1"/>
</dbReference>
<dbReference type="Pfam" id="PF01565">
    <property type="entry name" value="FAD_binding_4"/>
    <property type="match status" value="1"/>
</dbReference>
<dbReference type="InterPro" id="IPR016167">
    <property type="entry name" value="FAD-bd_PCMH_sub1"/>
</dbReference>
<dbReference type="PANTHER" id="PTHR42973:SF39">
    <property type="entry name" value="FAD-BINDING PCMH-TYPE DOMAIN-CONTAINING PROTEIN"/>
    <property type="match status" value="1"/>
</dbReference>
<protein>
    <recommendedName>
        <fullName evidence="6">FAD-binding PCMH-type domain-containing protein</fullName>
    </recommendedName>
</protein>
<comment type="similarity">
    <text evidence="2">Belongs to the oxygen-dependent FAD-linked oxidoreductase family.</text>
</comment>
<accession>A0A813DIV1</accession>
<name>A0A813DIV1_POLGL</name>
<dbReference type="Proteomes" id="UP000654075">
    <property type="component" value="Unassembled WGS sequence"/>
</dbReference>
<comment type="cofactor">
    <cofactor evidence="1">
        <name>FAD</name>
        <dbReference type="ChEBI" id="CHEBI:57692"/>
    </cofactor>
</comment>
<feature type="domain" description="FAD-binding PCMH-type" evidence="6">
    <location>
        <begin position="16"/>
        <end position="186"/>
    </location>
</feature>
<organism evidence="7 9">
    <name type="scientific">Polarella glacialis</name>
    <name type="common">Dinoflagellate</name>
    <dbReference type="NCBI Taxonomy" id="89957"/>
    <lineage>
        <taxon>Eukaryota</taxon>
        <taxon>Sar</taxon>
        <taxon>Alveolata</taxon>
        <taxon>Dinophyceae</taxon>
        <taxon>Suessiales</taxon>
        <taxon>Suessiaceae</taxon>
        <taxon>Polarella</taxon>
    </lineage>
</organism>
<evidence type="ECO:0000256" key="4">
    <source>
        <dbReference type="ARBA" id="ARBA00022827"/>
    </source>
</evidence>
<keyword evidence="4" id="KW-0274">FAD</keyword>
<dbReference type="PROSITE" id="PS51387">
    <property type="entry name" value="FAD_PCMH"/>
    <property type="match status" value="1"/>
</dbReference>
<dbReference type="InterPro" id="IPR016166">
    <property type="entry name" value="FAD-bd_PCMH"/>
</dbReference>
<dbReference type="InterPro" id="IPR006094">
    <property type="entry name" value="Oxid_FAD_bind_N"/>
</dbReference>
<reference evidence="7" key="1">
    <citation type="submission" date="2021-02" db="EMBL/GenBank/DDBJ databases">
        <authorList>
            <person name="Dougan E. K."/>
            <person name="Rhodes N."/>
            <person name="Thang M."/>
            <person name="Chan C."/>
        </authorList>
    </citation>
    <scope>NUCLEOTIDE SEQUENCE</scope>
</reference>
<dbReference type="PANTHER" id="PTHR42973">
    <property type="entry name" value="BINDING OXIDOREDUCTASE, PUTATIVE (AFU_ORTHOLOGUE AFUA_1G17690)-RELATED"/>
    <property type="match status" value="1"/>
</dbReference>
<dbReference type="Proteomes" id="UP000626109">
    <property type="component" value="Unassembled WGS sequence"/>
</dbReference>
<dbReference type="InterPro" id="IPR036318">
    <property type="entry name" value="FAD-bd_PCMH-like_sf"/>
</dbReference>
<dbReference type="AlphaFoldDB" id="A0A813DIV1"/>
<evidence type="ECO:0000259" key="6">
    <source>
        <dbReference type="PROSITE" id="PS51387"/>
    </source>
</evidence>
<sequence length="494" mass="53812">MKQKYLEARGIWNLDASGFPLAFVMCKTTEDVSAAVQYAKAAQLQICVRTAGAHSSHAVVDNVLCINLSLMRKVTVTSAGTAEVEGGAMIQDVDDACAPSGMALPMGHVSHTGVAGMLLNATSGVGYMCRTRGLCGNFLLEATMVMHDGRVLTVNAKENEDLFWGLPGAGANFGIATRFKFKLTKVARNVLAGDVVRFPKGEGPPIFNSGKTRFELIKQWTEFYATAPDECSALLVLAGQGPVIARIAYIPKEEADCGGDDVEEVTTHTTSSLRGCWGRAEPSSIKLGRAAFQPIMSSATALINTVKPRNYWNGLQKMGQFKSSFYYQKGVNVEGAIPDDVLQKLTDLAKECPVSNDGSAIILMTMGGKLKELRPGDGPSSDVMGRMNWWVIIIAQFPQGAEKPELRQRCIDWVRKTYEVVKPLGCFGSLPKPSKNDNDNGGALHSDEAMEYWTTGIGELYGSNWPRLRELKRKYDPENFFSLNRNIKPAEDCA</sequence>
<dbReference type="GO" id="GO:0016491">
    <property type="term" value="F:oxidoreductase activity"/>
    <property type="evidence" value="ECO:0007669"/>
    <property type="project" value="UniProtKB-KW"/>
</dbReference>
<evidence type="ECO:0000256" key="1">
    <source>
        <dbReference type="ARBA" id="ARBA00001974"/>
    </source>
</evidence>
<evidence type="ECO:0000256" key="2">
    <source>
        <dbReference type="ARBA" id="ARBA00005466"/>
    </source>
</evidence>
<dbReference type="InterPro" id="IPR012951">
    <property type="entry name" value="BBE"/>
</dbReference>